<comment type="similarity">
    <text evidence="2">Belongs to the ACC deaminase/D-cysteine desulfhydrase family.</text>
</comment>
<dbReference type="InterPro" id="IPR001926">
    <property type="entry name" value="TrpB-like_PALP"/>
</dbReference>
<dbReference type="Gene3D" id="3.40.50.1100">
    <property type="match status" value="2"/>
</dbReference>
<comment type="cofactor">
    <cofactor evidence="1">
        <name>pyridoxal 5'-phosphate</name>
        <dbReference type="ChEBI" id="CHEBI:597326"/>
    </cofactor>
</comment>
<comment type="caution">
    <text evidence="7">The sequence shown here is derived from an EMBL/GenBank/DDBJ whole genome shotgun (WGS) entry which is preliminary data.</text>
</comment>
<dbReference type="GO" id="GO:1901605">
    <property type="term" value="P:alpha-amino acid metabolic process"/>
    <property type="evidence" value="ECO:0007669"/>
    <property type="project" value="UniProtKB-ARBA"/>
</dbReference>
<dbReference type="Proteomes" id="UP001203136">
    <property type="component" value="Unassembled WGS sequence"/>
</dbReference>
<proteinExistence type="inferred from homology"/>
<evidence type="ECO:0000256" key="2">
    <source>
        <dbReference type="ARBA" id="ARBA00008639"/>
    </source>
</evidence>
<dbReference type="PIRSF" id="PIRSF006278">
    <property type="entry name" value="ACCD_DCysDesulf"/>
    <property type="match status" value="1"/>
</dbReference>
<dbReference type="GO" id="GO:0019148">
    <property type="term" value="F:D-cysteine desulfhydrase activity"/>
    <property type="evidence" value="ECO:0007669"/>
    <property type="project" value="TreeGrafter"/>
</dbReference>
<protein>
    <submittedName>
        <fullName evidence="7">D-cysteine desulfhydrase family protein</fullName>
    </submittedName>
</protein>
<evidence type="ECO:0000256" key="4">
    <source>
        <dbReference type="PIRSR" id="PIRSR006278-1"/>
    </source>
</evidence>
<dbReference type="PANTHER" id="PTHR43780:SF2">
    <property type="entry name" value="1-AMINOCYCLOPROPANE-1-CARBOXYLATE DEAMINASE-RELATED"/>
    <property type="match status" value="1"/>
</dbReference>
<dbReference type="PANTHER" id="PTHR43780">
    <property type="entry name" value="1-AMINOCYCLOPROPANE-1-CARBOXYLATE DEAMINASE-RELATED"/>
    <property type="match status" value="1"/>
</dbReference>
<evidence type="ECO:0000256" key="3">
    <source>
        <dbReference type="ARBA" id="ARBA00022898"/>
    </source>
</evidence>
<evidence type="ECO:0000256" key="1">
    <source>
        <dbReference type="ARBA" id="ARBA00001933"/>
    </source>
</evidence>
<dbReference type="InterPro" id="IPR027278">
    <property type="entry name" value="ACCD_DCysDesulf"/>
</dbReference>
<dbReference type="Pfam" id="PF00291">
    <property type="entry name" value="PALP"/>
    <property type="match status" value="1"/>
</dbReference>
<evidence type="ECO:0000256" key="5">
    <source>
        <dbReference type="PIRSR" id="PIRSR006278-2"/>
    </source>
</evidence>
<feature type="modified residue" description="N6-(pyridoxal phosphate)lysine" evidence="5">
    <location>
        <position position="47"/>
    </location>
</feature>
<dbReference type="EMBL" id="JAINVB010000001">
    <property type="protein sequence ID" value="MCK0088291.1"/>
    <property type="molecule type" value="Genomic_DNA"/>
</dbReference>
<keyword evidence="3 5" id="KW-0663">Pyridoxal phosphate</keyword>
<gene>
    <name evidence="7" type="ORF">K5I21_20950</name>
</gene>
<name>A0AAW5F8X8_CLOSY</name>
<accession>A0AAW5F8X8</accession>
<dbReference type="InterPro" id="IPR036052">
    <property type="entry name" value="TrpB-like_PALP_sf"/>
</dbReference>
<dbReference type="RefSeq" id="WP_003503279.1">
    <property type="nucleotide sequence ID" value="NZ_BAABZD010000006.1"/>
</dbReference>
<dbReference type="InterPro" id="IPR005966">
    <property type="entry name" value="D-Cys_desShydrase"/>
</dbReference>
<feature type="active site" description="Nucleophile" evidence="4">
    <location>
        <position position="74"/>
    </location>
</feature>
<organism evidence="7 8">
    <name type="scientific">Clostridium symbiosum</name>
    <name type="common">Bacteroides symbiosus</name>
    <dbReference type="NCBI Taxonomy" id="1512"/>
    <lineage>
        <taxon>Bacteria</taxon>
        <taxon>Bacillati</taxon>
        <taxon>Bacillota</taxon>
        <taxon>Clostridia</taxon>
        <taxon>Lachnospirales</taxon>
        <taxon>Lachnospiraceae</taxon>
        <taxon>Otoolea</taxon>
    </lineage>
</organism>
<dbReference type="AlphaFoldDB" id="A0AAW5F8X8"/>
<evidence type="ECO:0000313" key="7">
    <source>
        <dbReference type="EMBL" id="MCK0088291.1"/>
    </source>
</evidence>
<dbReference type="SUPFAM" id="SSF53686">
    <property type="entry name" value="Tryptophan synthase beta subunit-like PLP-dependent enzymes"/>
    <property type="match status" value="1"/>
</dbReference>
<evidence type="ECO:0000313" key="8">
    <source>
        <dbReference type="Proteomes" id="UP001203136"/>
    </source>
</evidence>
<reference evidence="7" key="1">
    <citation type="journal article" date="2022" name="Cell Host Microbe">
        <title>Colonization of the live biotherapeutic product VE303 and modulation of the microbiota and metabolites in healthy volunteers.</title>
        <authorList>
            <person name="Dsouza M."/>
            <person name="Menon R."/>
            <person name="Crossette E."/>
            <person name="Bhattarai S.K."/>
            <person name="Schneider J."/>
            <person name="Kim Y.G."/>
            <person name="Reddy S."/>
            <person name="Caballero S."/>
            <person name="Felix C."/>
            <person name="Cornacchione L."/>
            <person name="Hendrickson J."/>
            <person name="Watson A.R."/>
            <person name="Minot S.S."/>
            <person name="Greenfield N."/>
            <person name="Schopf L."/>
            <person name="Szabady R."/>
            <person name="Patarroyo J."/>
            <person name="Smith W."/>
            <person name="Harrison P."/>
            <person name="Kuijper E.J."/>
            <person name="Kelly C.P."/>
            <person name="Olle B."/>
            <person name="Bobilev D."/>
            <person name="Silber J.L."/>
            <person name="Bucci V."/>
            <person name="Roberts B."/>
            <person name="Faith J."/>
            <person name="Norman J.M."/>
        </authorList>
    </citation>
    <scope>NUCLEOTIDE SEQUENCE</scope>
    <source>
        <strain evidence="7">VE303-04</strain>
    </source>
</reference>
<dbReference type="NCBIfam" id="TIGR01275">
    <property type="entry name" value="ACC_deam_rel"/>
    <property type="match status" value="1"/>
</dbReference>
<feature type="domain" description="Tryptophan synthase beta chain-like PALP" evidence="6">
    <location>
        <begin position="10"/>
        <end position="315"/>
    </location>
</feature>
<sequence>MKPFPNKIPLANLPTKIEKLERFSEQTGISVYIKRDDLTGMEYSGNKIRKLEYAVREALDQGADTLITCGGLQSNHCRATAAAAVKLGLNTCLVLRSADKEPPVDGNYFIDCLLGADVRIIDAESYRSRRGEIMEELAAEYAAAGRKAYIIPEGASNGIGTFGYLACMQEIMEQERELGVTFDTIVDAVGSGGTFAGVCLANRLYGLNKRVVGINVCDDAPFFRQRVSEIVEEAGAYLEEPVAIRPEEVEIIDGYVGRGYALSRQEELNFIRDFARMEGVLLDPVYTGKCMYGFTQEVKKGSFAGSKNVLFLHTGGLFGLFPARELFTGLRKG</sequence>
<evidence type="ECO:0000259" key="6">
    <source>
        <dbReference type="Pfam" id="PF00291"/>
    </source>
</evidence>